<dbReference type="Pfam" id="PF18097">
    <property type="entry name" value="Vta1_C"/>
    <property type="match status" value="1"/>
</dbReference>
<dbReference type="Proteomes" id="UP001159363">
    <property type="component" value="Chromosome 16"/>
</dbReference>
<keyword evidence="13" id="KW-1185">Reference proteome</keyword>
<proteinExistence type="inferred from homology"/>
<evidence type="ECO:0000256" key="2">
    <source>
        <dbReference type="ARBA" id="ARBA00004496"/>
    </source>
</evidence>
<feature type="domain" description="Vta1/callose synthase N-terminal" evidence="10">
    <location>
        <begin position="15"/>
        <end position="155"/>
    </location>
</feature>
<dbReference type="PANTHER" id="PTHR46009:SF1">
    <property type="entry name" value="VACUOLAR PROTEIN SORTING-ASSOCIATED PROTEIN VTA1 HOMOLOG"/>
    <property type="match status" value="1"/>
</dbReference>
<feature type="domain" description="Vta1 C-terminal" evidence="11">
    <location>
        <begin position="251"/>
        <end position="283"/>
    </location>
</feature>
<evidence type="ECO:0000256" key="3">
    <source>
        <dbReference type="ARBA" id="ARBA00007895"/>
    </source>
</evidence>
<dbReference type="Gene3D" id="1.20.5.420">
    <property type="entry name" value="Immunoglobulin FC, subunit C"/>
    <property type="match status" value="1"/>
</dbReference>
<name>A0ABQ9G3L0_9NEOP</name>
<evidence type="ECO:0000256" key="1">
    <source>
        <dbReference type="ARBA" id="ARBA00004481"/>
    </source>
</evidence>
<protein>
    <submittedName>
        <fullName evidence="12">Uncharacterized protein</fullName>
    </submittedName>
</protein>
<evidence type="ECO:0000256" key="4">
    <source>
        <dbReference type="ARBA" id="ARBA00022448"/>
    </source>
</evidence>
<evidence type="ECO:0000259" key="11">
    <source>
        <dbReference type="Pfam" id="PF18097"/>
    </source>
</evidence>
<evidence type="ECO:0000256" key="6">
    <source>
        <dbReference type="ARBA" id="ARBA00022753"/>
    </source>
</evidence>
<dbReference type="PANTHER" id="PTHR46009">
    <property type="entry name" value="VACUOLAR PROTEIN SORTING-ASSOCIATED PROTEIN VTA1 HOMOLOG"/>
    <property type="match status" value="1"/>
</dbReference>
<comment type="similarity">
    <text evidence="3">Belongs to the VTA1 family.</text>
</comment>
<feature type="compositionally biased region" description="Low complexity" evidence="9">
    <location>
        <begin position="196"/>
        <end position="208"/>
    </location>
</feature>
<evidence type="ECO:0000256" key="9">
    <source>
        <dbReference type="SAM" id="MobiDB-lite"/>
    </source>
</evidence>
<dbReference type="EMBL" id="JARBHB010000017">
    <property type="protein sequence ID" value="KAJ8865992.1"/>
    <property type="molecule type" value="Genomic_DNA"/>
</dbReference>
<sequence length="307" mass="33960">MVLNLPPIPDTLKPIQRFLTVANQFEQRDISVAYWTRLHALQIALKLDRKSKEAQVVSIALLDWAEKEKTHNLSPEIRSGAVAKTHIEDLAAKLLDKAYKLDLAEEYGKLIIHLFYTAGVLYDVMLQFGELSEEISQKRKYAKWKTIYISNCLKNGEAPVPGPPGEQGKGWDDDDEMELQNFLGGQDNHDQEKPESSSAHSSPEEPTSGSTLVPPAGGQGSNASLPSSSFVAVQDTTSNTGEVRLTPELTVKAQKYCKWAESALSYNDEPTAINYLTKALKLVQTGVDETLEHLECVTNNIFFGIVA</sequence>
<dbReference type="InterPro" id="IPR023175">
    <property type="entry name" value="Vta1/CALS_N_sf"/>
</dbReference>
<keyword evidence="7" id="KW-0653">Protein transport</keyword>
<evidence type="ECO:0000256" key="7">
    <source>
        <dbReference type="ARBA" id="ARBA00022927"/>
    </source>
</evidence>
<keyword evidence="8" id="KW-0472">Membrane</keyword>
<dbReference type="Pfam" id="PF04652">
    <property type="entry name" value="Vta1"/>
    <property type="match status" value="1"/>
</dbReference>
<keyword evidence="5" id="KW-0963">Cytoplasm</keyword>
<comment type="subcellular location">
    <subcellularLocation>
        <location evidence="2">Cytoplasm</location>
    </subcellularLocation>
    <subcellularLocation>
        <location evidence="1">Endosome membrane</location>
        <topology evidence="1">Peripheral membrane protein</topology>
    </subcellularLocation>
</comment>
<reference evidence="12 13" key="1">
    <citation type="submission" date="2023-02" db="EMBL/GenBank/DDBJ databases">
        <title>LHISI_Scaffold_Assembly.</title>
        <authorList>
            <person name="Stuart O.P."/>
            <person name="Cleave R."/>
            <person name="Magrath M.J.L."/>
            <person name="Mikheyev A.S."/>
        </authorList>
    </citation>
    <scope>NUCLEOTIDE SEQUENCE [LARGE SCALE GENOMIC DNA]</scope>
    <source>
        <strain evidence="12">Daus_M_001</strain>
        <tissue evidence="12">Leg muscle</tissue>
    </source>
</reference>
<evidence type="ECO:0000313" key="12">
    <source>
        <dbReference type="EMBL" id="KAJ8865992.1"/>
    </source>
</evidence>
<evidence type="ECO:0000259" key="10">
    <source>
        <dbReference type="Pfam" id="PF04652"/>
    </source>
</evidence>
<evidence type="ECO:0000313" key="13">
    <source>
        <dbReference type="Proteomes" id="UP001159363"/>
    </source>
</evidence>
<organism evidence="12 13">
    <name type="scientific">Dryococelus australis</name>
    <dbReference type="NCBI Taxonomy" id="614101"/>
    <lineage>
        <taxon>Eukaryota</taxon>
        <taxon>Metazoa</taxon>
        <taxon>Ecdysozoa</taxon>
        <taxon>Arthropoda</taxon>
        <taxon>Hexapoda</taxon>
        <taxon>Insecta</taxon>
        <taxon>Pterygota</taxon>
        <taxon>Neoptera</taxon>
        <taxon>Polyneoptera</taxon>
        <taxon>Phasmatodea</taxon>
        <taxon>Verophasmatodea</taxon>
        <taxon>Anareolatae</taxon>
        <taxon>Phasmatidae</taxon>
        <taxon>Eurycanthinae</taxon>
        <taxon>Dryococelus</taxon>
    </lineage>
</organism>
<comment type="caution">
    <text evidence="12">The sequence shown here is derived from an EMBL/GenBank/DDBJ whole genome shotgun (WGS) entry which is preliminary data.</text>
</comment>
<evidence type="ECO:0000256" key="8">
    <source>
        <dbReference type="ARBA" id="ARBA00023136"/>
    </source>
</evidence>
<dbReference type="InterPro" id="IPR039431">
    <property type="entry name" value="Vta1/CALS_N"/>
</dbReference>
<keyword evidence="6" id="KW-0967">Endosome</keyword>
<feature type="region of interest" description="Disordered" evidence="9">
    <location>
        <begin position="155"/>
        <end position="228"/>
    </location>
</feature>
<gene>
    <name evidence="12" type="ORF">PR048_033516</name>
</gene>
<dbReference type="Gene3D" id="1.25.40.270">
    <property type="entry name" value="Vacuolar protein sorting-associated protein vta1"/>
    <property type="match status" value="1"/>
</dbReference>
<dbReference type="InterPro" id="IPR044538">
    <property type="entry name" value="Vta1-like"/>
</dbReference>
<keyword evidence="4" id="KW-0813">Transport</keyword>
<evidence type="ECO:0000256" key="5">
    <source>
        <dbReference type="ARBA" id="ARBA00022490"/>
    </source>
</evidence>
<accession>A0ABQ9G3L0</accession>
<dbReference type="InterPro" id="IPR041212">
    <property type="entry name" value="Vta1_C"/>
</dbReference>